<evidence type="ECO:0000313" key="4">
    <source>
        <dbReference type="EMBL" id="KAG8439154.1"/>
    </source>
</evidence>
<dbReference type="GO" id="GO:0008270">
    <property type="term" value="F:zinc ion binding"/>
    <property type="evidence" value="ECO:0007669"/>
    <property type="project" value="InterPro"/>
</dbReference>
<gene>
    <name evidence="4" type="ORF">GDO86_005390</name>
</gene>
<keyword evidence="1" id="KW-0694">RNA-binding</keyword>
<protein>
    <recommendedName>
        <fullName evidence="3">RRM domain-containing protein</fullName>
    </recommendedName>
</protein>
<accession>A0A8T2J6R5</accession>
<feature type="non-terminal residue" evidence="4">
    <location>
        <position position="812"/>
    </location>
</feature>
<feature type="compositionally biased region" description="Acidic residues" evidence="2">
    <location>
        <begin position="754"/>
        <end position="769"/>
    </location>
</feature>
<dbReference type="InterPro" id="IPR035979">
    <property type="entry name" value="RBD_domain_sf"/>
</dbReference>
<evidence type="ECO:0000259" key="3">
    <source>
        <dbReference type="PROSITE" id="PS50102"/>
    </source>
</evidence>
<dbReference type="InterPro" id="IPR036236">
    <property type="entry name" value="Znf_C2H2_sf"/>
</dbReference>
<dbReference type="PANTHER" id="PTHR15592">
    <property type="entry name" value="MATRIN 3/NUCLEAR PROTEIN 220-RELATED"/>
    <property type="match status" value="1"/>
</dbReference>
<sequence>MSKAFQQSSLGRDMQSHHRRDASGMGLLTANQSFSMSSSGRMSQGFGRLASLINLGTVSKLNAKGSFNVSSGAASHNLPSIFSVGSRTSNSLSSRTDSDQASKILASFGLSSRDLDELSRYPEEKITADNLPQILMQLKSRRSEDIPVLSYREGRSTREQHLRVPSDDWETEKTIRRANFDDRFSGSNPVVEYDHGNHSWDPCYHDRMEFESNRLRSSERVRDQNLFCDPSYHKFDDEYERFGYAKSQDKAVYDKKRGFPSCNNVDDLHGFLPKNYPHLCSLCDIIVHSKQDWSQHTNGPTHKRQCQLLLEMGDSFMLHQSTNPAPGILGPAPPTLHMGGGPDGSHREHQGTDNEDISGPRYLQKARQEFSRVVHIMDFQRGKNLKHQLLGLAEPFGVITNYLILNKINEAFVEMANSGDALAVVDYYRTNPALVLGHPVRVHLSQKYRRIKKPEDKSEKKSDGKADFGHVVHLSNLPRSGYSDTAVLKLAEAYGRVKTYILMRMKNQAFIEMEKKEDAWAMVKHCEKNPLLFQGKNVKVDLSEKYKKLVLRIPNKAVDQIQKEKSRKRAHSPEHKQGSDKKLVKPCGSLKSACSNSESKIISEENYSRVKTAVNKKLSEEENEHELVTIVDESELWGDEDGEEAASSLLENVICVGDEDKHPSNSQSKMTNIEIEKNMKEEMTSSPLLFQALQVNRSSHGFPDNMEDFVTLDEIGDEEDLDVLKIKSSEPLLDSAAKSGDRSTDAVLASTSVEELEPDNEATNGEEQEAFNNVLETPESLEIKYNENPVEKTNAADIKDFIIGPYQPNNPV</sequence>
<dbReference type="CDD" id="cd12715">
    <property type="entry name" value="RRM2_MATR3"/>
    <property type="match status" value="1"/>
</dbReference>
<feature type="compositionally biased region" description="Polar residues" evidence="2">
    <location>
        <begin position="1"/>
        <end position="10"/>
    </location>
</feature>
<feature type="region of interest" description="Disordered" evidence="2">
    <location>
        <begin position="329"/>
        <end position="358"/>
    </location>
</feature>
<feature type="compositionally biased region" description="Basic and acidic residues" evidence="2">
    <location>
        <begin position="571"/>
        <end position="583"/>
    </location>
</feature>
<dbReference type="InterPro" id="IPR034930">
    <property type="entry name" value="MATR3_RRM2"/>
</dbReference>
<dbReference type="OrthoDB" id="9938441at2759"/>
<dbReference type="SMART" id="SM00451">
    <property type="entry name" value="ZnF_U1"/>
    <property type="match status" value="1"/>
</dbReference>
<feature type="region of interest" description="Disordered" evidence="2">
    <location>
        <begin position="1"/>
        <end position="20"/>
    </location>
</feature>
<evidence type="ECO:0000256" key="1">
    <source>
        <dbReference type="PROSITE-ProRule" id="PRU00176"/>
    </source>
</evidence>
<evidence type="ECO:0000313" key="5">
    <source>
        <dbReference type="Proteomes" id="UP000812440"/>
    </source>
</evidence>
<dbReference type="GO" id="GO:0003723">
    <property type="term" value="F:RNA binding"/>
    <property type="evidence" value="ECO:0007669"/>
    <property type="project" value="UniProtKB-UniRule"/>
</dbReference>
<dbReference type="Gene3D" id="3.30.70.330">
    <property type="match status" value="2"/>
</dbReference>
<dbReference type="AlphaFoldDB" id="A0A8T2J6R5"/>
<dbReference type="SMART" id="SM00360">
    <property type="entry name" value="RRM"/>
    <property type="match status" value="2"/>
</dbReference>
<dbReference type="EMBL" id="JAACNH010000006">
    <property type="protein sequence ID" value="KAG8439154.1"/>
    <property type="molecule type" value="Genomic_DNA"/>
</dbReference>
<name>A0A8T2J6R5_9PIPI</name>
<keyword evidence="5" id="KW-1185">Reference proteome</keyword>
<dbReference type="SUPFAM" id="SSF57667">
    <property type="entry name" value="beta-beta-alpha zinc fingers"/>
    <property type="match status" value="1"/>
</dbReference>
<feature type="region of interest" description="Disordered" evidence="2">
    <location>
        <begin position="734"/>
        <end position="771"/>
    </location>
</feature>
<dbReference type="InterPro" id="IPR000504">
    <property type="entry name" value="RRM_dom"/>
</dbReference>
<comment type="caution">
    <text evidence="4">The sequence shown here is derived from an EMBL/GenBank/DDBJ whole genome shotgun (WGS) entry which is preliminary data.</text>
</comment>
<feature type="domain" description="RRM" evidence="3">
    <location>
        <begin position="470"/>
        <end position="545"/>
    </location>
</feature>
<dbReference type="PROSITE" id="PS50102">
    <property type="entry name" value="RRM"/>
    <property type="match status" value="1"/>
</dbReference>
<reference evidence="4" key="1">
    <citation type="thesis" date="2020" institute="ProQuest LLC" country="789 East Eisenhower Parkway, Ann Arbor, MI, USA">
        <title>Comparative Genomics and Chromosome Evolution.</title>
        <authorList>
            <person name="Mudd A.B."/>
        </authorList>
    </citation>
    <scope>NUCLEOTIDE SEQUENCE</scope>
    <source>
        <strain evidence="4">Female2</strain>
        <tissue evidence="4">Blood</tissue>
    </source>
</reference>
<proteinExistence type="predicted"/>
<dbReference type="InterPro" id="IPR012677">
    <property type="entry name" value="Nucleotide-bd_a/b_plait_sf"/>
</dbReference>
<dbReference type="SUPFAM" id="SSF54928">
    <property type="entry name" value="RNA-binding domain, RBD"/>
    <property type="match status" value="2"/>
</dbReference>
<dbReference type="Proteomes" id="UP000812440">
    <property type="component" value="Chromosome 3"/>
</dbReference>
<dbReference type="InterPro" id="IPR003604">
    <property type="entry name" value="Matrin/U1-like-C_Znf_C2H2"/>
</dbReference>
<evidence type="ECO:0000256" key="2">
    <source>
        <dbReference type="SAM" id="MobiDB-lite"/>
    </source>
</evidence>
<organism evidence="4 5">
    <name type="scientific">Hymenochirus boettgeri</name>
    <name type="common">Congo dwarf clawed frog</name>
    <dbReference type="NCBI Taxonomy" id="247094"/>
    <lineage>
        <taxon>Eukaryota</taxon>
        <taxon>Metazoa</taxon>
        <taxon>Chordata</taxon>
        <taxon>Craniata</taxon>
        <taxon>Vertebrata</taxon>
        <taxon>Euteleostomi</taxon>
        <taxon>Amphibia</taxon>
        <taxon>Batrachia</taxon>
        <taxon>Anura</taxon>
        <taxon>Pipoidea</taxon>
        <taxon>Pipidae</taxon>
        <taxon>Pipinae</taxon>
        <taxon>Hymenochirus</taxon>
    </lineage>
</organism>
<feature type="region of interest" description="Disordered" evidence="2">
    <location>
        <begin position="560"/>
        <end position="584"/>
    </location>
</feature>